<dbReference type="Gene3D" id="2.60.120.1360">
    <property type="match status" value="1"/>
</dbReference>
<dbReference type="EMBL" id="DF968182">
    <property type="protein sequence ID" value="GAP44152.1"/>
    <property type="molecule type" value="Genomic_DNA"/>
</dbReference>
<dbReference type="OrthoDB" id="9810515at2"/>
<organism evidence="1">
    <name type="scientific">Lentimicrobium saccharophilum</name>
    <dbReference type="NCBI Taxonomy" id="1678841"/>
    <lineage>
        <taxon>Bacteria</taxon>
        <taxon>Pseudomonadati</taxon>
        <taxon>Bacteroidota</taxon>
        <taxon>Bacteroidia</taxon>
        <taxon>Bacteroidales</taxon>
        <taxon>Lentimicrobiaceae</taxon>
        <taxon>Lentimicrobium</taxon>
    </lineage>
</organism>
<dbReference type="SUPFAM" id="SSF52266">
    <property type="entry name" value="SGNH hydrolase"/>
    <property type="match status" value="1"/>
</dbReference>
<dbReference type="RefSeq" id="WP_062042454.1">
    <property type="nucleotide sequence ID" value="NZ_DF968182.1"/>
</dbReference>
<protein>
    <submittedName>
        <fullName evidence="1">GDSL-like lipase</fullName>
    </submittedName>
</protein>
<gene>
    <name evidence="1" type="ORF">TBC1_112315</name>
</gene>
<dbReference type="STRING" id="1678841.TBC1_112315"/>
<accession>A0A0S7C4U4</accession>
<name>A0A0S7C4U4_9BACT</name>
<dbReference type="InterPro" id="IPR036514">
    <property type="entry name" value="SGNH_hydro_sf"/>
</dbReference>
<evidence type="ECO:0000313" key="2">
    <source>
        <dbReference type="Proteomes" id="UP000053091"/>
    </source>
</evidence>
<sequence>MKPWKIALFILMVMGGLLLATLFSRTVVLPGMRSEDGLTGGKILIKYPTLNTFLGNGAPAINTRVDSVITLAGKPDGELRTSPPDFSSIDTAGLERIAYPAGDPGFPVRLRVLFEGESCRILHYGDSQLEGDRISGYLRQRLQAIFGGSGPGFIPVKQVYEQMAAHVTVSDNWERLAAFDPTQEPVSDKNYGLYASLSRFTGRAAMTSDSSANAGATANSTFIRINPSFSSYPALRRFNTIGLHYGNANSPVKVVVRSGDSVVNETALIADGSYHCLEIRTGGTPEELVFVFEGGSSPDFYGLTLDGTKGISLDNIAMRGASGTVFSRLNPAGFKAMAGRLNPQILIFQYGGNTVPYMNDSAAIDDYTRYLAGNIRWVKRQIPDAMILFIGPGDMSTMVNGNMVTYPLLPYLDVKLREACSRNGWAYWSMFRAMGGENAMPAWVDQGLAATDYTHFSPKGSRLIAELFFTSLYLDLMR</sequence>
<dbReference type="Gene3D" id="3.40.50.1110">
    <property type="entry name" value="SGNH hydrolase"/>
    <property type="match status" value="1"/>
</dbReference>
<dbReference type="AlphaFoldDB" id="A0A0S7C4U4"/>
<dbReference type="Proteomes" id="UP000053091">
    <property type="component" value="Unassembled WGS sequence"/>
</dbReference>
<keyword evidence="2" id="KW-1185">Reference proteome</keyword>
<evidence type="ECO:0000313" key="1">
    <source>
        <dbReference type="EMBL" id="GAP44152.1"/>
    </source>
</evidence>
<dbReference type="GO" id="GO:0016788">
    <property type="term" value="F:hydrolase activity, acting on ester bonds"/>
    <property type="evidence" value="ECO:0007669"/>
    <property type="project" value="UniProtKB-ARBA"/>
</dbReference>
<proteinExistence type="predicted"/>
<reference evidence="1" key="1">
    <citation type="journal article" date="2015" name="Genome Announc.">
        <title>Draft Genome Sequence of Bacteroidales Strain TBC1, a Novel Isolate from a Methanogenic Wastewater Treatment System.</title>
        <authorList>
            <person name="Tourlousse D.M."/>
            <person name="Matsuura N."/>
            <person name="Sun L."/>
            <person name="Toyonaga M."/>
            <person name="Kuroda K."/>
            <person name="Ohashi A."/>
            <person name="Cruz R."/>
            <person name="Yamaguchi T."/>
            <person name="Sekiguchi Y."/>
        </authorList>
    </citation>
    <scope>NUCLEOTIDE SEQUENCE [LARGE SCALE GENOMIC DNA]</scope>
    <source>
        <strain evidence="1">TBC1</strain>
    </source>
</reference>